<accession>A0A143PGN3</accession>
<reference evidence="2 3" key="1">
    <citation type="journal article" date="2016" name="Genome Announc.">
        <title>First Complete Genome Sequence of a Subdivision 6 Acidobacterium Strain.</title>
        <authorList>
            <person name="Huang S."/>
            <person name="Vieira S."/>
            <person name="Bunk B."/>
            <person name="Riedel T."/>
            <person name="Sproer C."/>
            <person name="Overmann J."/>
        </authorList>
    </citation>
    <scope>NUCLEOTIDE SEQUENCE [LARGE SCALE GENOMIC DNA]</scope>
    <source>
        <strain evidence="3">DSM 100886 HEG_-6_39</strain>
    </source>
</reference>
<keyword evidence="3" id="KW-1185">Reference proteome</keyword>
<dbReference type="Proteomes" id="UP000076079">
    <property type="component" value="Chromosome"/>
</dbReference>
<sequence length="212" mass="22866">MNGHAHAVVDGAFATLTVMWFGMMAAMMAPTAWPWVRAYHRFSGAQRGTEIVATTQFAAGYLLAWLAYALGAALLQRGLQRTALMEPSGDVVVPHAAALIFLVAGIYQFAPLKRACLTHCRTPLGYFLTRWIDGPIGALRMGVHHGLFCVGCCWALMATAFAVGAMNLWWMTALGIVALLEQTTPHGELLRRALGAAFLVAGLCEVGLITYN</sequence>
<dbReference type="PATRIC" id="fig|1813736.3.peg.95"/>
<evidence type="ECO:0000256" key="1">
    <source>
        <dbReference type="SAM" id="Phobius"/>
    </source>
</evidence>
<gene>
    <name evidence="2" type="ORF">LuPra_00088</name>
</gene>
<dbReference type="EMBL" id="CP015136">
    <property type="protein sequence ID" value="AMY06924.1"/>
    <property type="molecule type" value="Genomic_DNA"/>
</dbReference>
<dbReference type="KEGG" id="abac:LuPra_00088"/>
<evidence type="ECO:0000313" key="3">
    <source>
        <dbReference type="Proteomes" id="UP000076079"/>
    </source>
</evidence>
<dbReference type="InterPro" id="IPR018688">
    <property type="entry name" value="PpoB2-like"/>
</dbReference>
<proteinExistence type="predicted"/>
<feature type="transmembrane region" description="Helical" evidence="1">
    <location>
        <begin position="57"/>
        <end position="79"/>
    </location>
</feature>
<name>A0A143PGN3_LUTPR</name>
<feature type="transmembrane region" description="Helical" evidence="1">
    <location>
        <begin position="190"/>
        <end position="211"/>
    </location>
</feature>
<keyword evidence="1" id="KW-0472">Membrane</keyword>
<feature type="transmembrane region" description="Helical" evidence="1">
    <location>
        <begin position="147"/>
        <end position="170"/>
    </location>
</feature>
<dbReference type="Pfam" id="PF09948">
    <property type="entry name" value="PpoB2"/>
    <property type="match status" value="1"/>
</dbReference>
<dbReference type="STRING" id="1855912.LuPra_00088"/>
<keyword evidence="1" id="KW-0812">Transmembrane</keyword>
<evidence type="ECO:0000313" key="2">
    <source>
        <dbReference type="EMBL" id="AMY06924.1"/>
    </source>
</evidence>
<feature type="transmembrane region" description="Helical" evidence="1">
    <location>
        <begin position="91"/>
        <end position="110"/>
    </location>
</feature>
<keyword evidence="1" id="KW-1133">Transmembrane helix</keyword>
<organism evidence="2 3">
    <name type="scientific">Luteitalea pratensis</name>
    <dbReference type="NCBI Taxonomy" id="1855912"/>
    <lineage>
        <taxon>Bacteria</taxon>
        <taxon>Pseudomonadati</taxon>
        <taxon>Acidobacteriota</taxon>
        <taxon>Vicinamibacteria</taxon>
        <taxon>Vicinamibacterales</taxon>
        <taxon>Vicinamibacteraceae</taxon>
        <taxon>Luteitalea</taxon>
    </lineage>
</organism>
<dbReference type="RefSeq" id="WP_234800654.1">
    <property type="nucleotide sequence ID" value="NZ_CP015136.1"/>
</dbReference>
<dbReference type="AlphaFoldDB" id="A0A143PGN3"/>
<reference evidence="3" key="2">
    <citation type="submission" date="2016-04" db="EMBL/GenBank/DDBJ databases">
        <title>First Complete Genome Sequence of a Subdivision 6 Acidobacterium.</title>
        <authorList>
            <person name="Huang S."/>
            <person name="Vieira S."/>
            <person name="Bunk B."/>
            <person name="Riedel T."/>
            <person name="Sproeer C."/>
            <person name="Overmann J."/>
        </authorList>
    </citation>
    <scope>NUCLEOTIDE SEQUENCE [LARGE SCALE GENOMIC DNA]</scope>
    <source>
        <strain evidence="3">DSM 100886 HEG_-6_39</strain>
    </source>
</reference>
<feature type="transmembrane region" description="Helical" evidence="1">
    <location>
        <begin position="12"/>
        <end position="36"/>
    </location>
</feature>
<protein>
    <submittedName>
        <fullName evidence="2">Putative metal-binding integral membrane protein</fullName>
    </submittedName>
</protein>